<dbReference type="GO" id="GO:0004497">
    <property type="term" value="F:monooxygenase activity"/>
    <property type="evidence" value="ECO:0007669"/>
    <property type="project" value="UniProtKB-KW"/>
</dbReference>
<dbReference type="InterPro" id="IPR050121">
    <property type="entry name" value="Cytochrome_P450_monoxygenase"/>
</dbReference>
<dbReference type="PROSITE" id="PS00086">
    <property type="entry name" value="CYTOCHROME_P450"/>
    <property type="match status" value="1"/>
</dbReference>
<dbReference type="SUPFAM" id="SSF48264">
    <property type="entry name" value="Cytochrome P450"/>
    <property type="match status" value="2"/>
</dbReference>
<sequence length="636" mass="69814">MTGMRLSKAAVAAAAGLSAVSVVFLHWVLRRERRRRGRKLPGPRPLPMLGNLHQLSARRLHLCLEEMSRQFGKTFEIWLGTQRVVVSSDLSATRFVLTNRPQLFDRPANFGPVLRDLSAYGTFGLNDEEWRRRRPFAAKAFTTPQVKRAMGDISERCRDLRERVLRMKGAPCDVNRLLKESIMSILLKIAFGQDIAEGDGQAEGEGGVPGMEARGEGEGDVTMRDFENAVAVFGKWFLAPFAYWRYFPNTEDRRALESVKKIVFYVKNLIKKKREDRANKEGDLGQQPQQGGGDLLDALIDATSEDEGGAMNDEELIHEVVQFLFAGHDTTAGSLAWQLWFLALKPELQSKARREATEVLGVCGIPDSLDSLQKLKLIGNMTKETLRLRSAAPIIGSVAKEDIKDLPCELSTTSTSAQPQTQTDGVLSEELSSSLEKQRQHTAETHTNGVGDVGTSWGVGMQGKGKEAAAAAESVRVRRGDMVIVLTRALMADPEFFDKPWEFDPNRWDASIPRDSERAAAEERRRQARVSLEELCFPFGGGRRVCPGRALAAAEMTALCASLVGAFSLTLSEVDDKGLPVPPLEDVMAVGAYPSGLFLSFCPLPETLHASASGILGREGSLAGSDAAFKPTLLSQ</sequence>
<keyword evidence="4" id="KW-0560">Oxidoreductase</keyword>
<keyword evidence="4" id="KW-0503">Monooxygenase</keyword>
<protein>
    <recommendedName>
        <fullName evidence="8">Cytochrome P450</fullName>
    </recommendedName>
</protein>
<comment type="cofactor">
    <cofactor evidence="1 3">
        <name>heme</name>
        <dbReference type="ChEBI" id="CHEBI:30413"/>
    </cofactor>
</comment>
<organism evidence="7">
    <name type="scientific">Chromera velia CCMP2878</name>
    <dbReference type="NCBI Taxonomy" id="1169474"/>
    <lineage>
        <taxon>Eukaryota</taxon>
        <taxon>Sar</taxon>
        <taxon>Alveolata</taxon>
        <taxon>Colpodellida</taxon>
        <taxon>Chromeraceae</taxon>
        <taxon>Chromera</taxon>
    </lineage>
</organism>
<dbReference type="Gene3D" id="1.10.630.10">
    <property type="entry name" value="Cytochrome P450"/>
    <property type="match status" value="1"/>
</dbReference>
<evidence type="ECO:0000313" key="7">
    <source>
        <dbReference type="EMBL" id="CEM27132.1"/>
    </source>
</evidence>
<dbReference type="EMBL" id="CDMZ01001096">
    <property type="protein sequence ID" value="CEM27132.1"/>
    <property type="molecule type" value="Genomic_DNA"/>
</dbReference>
<dbReference type="AlphaFoldDB" id="A0A0G4GD63"/>
<evidence type="ECO:0000256" key="4">
    <source>
        <dbReference type="RuleBase" id="RU000461"/>
    </source>
</evidence>
<accession>A0A0G4GD63</accession>
<dbReference type="PRINTS" id="PR00463">
    <property type="entry name" value="EP450I"/>
</dbReference>
<feature type="compositionally biased region" description="Low complexity" evidence="5">
    <location>
        <begin position="411"/>
        <end position="435"/>
    </location>
</feature>
<dbReference type="PANTHER" id="PTHR24305:SF166">
    <property type="entry name" value="CYTOCHROME P450 12A4, MITOCHONDRIAL-RELATED"/>
    <property type="match status" value="1"/>
</dbReference>
<keyword evidence="6" id="KW-0812">Transmembrane</keyword>
<dbReference type="InterPro" id="IPR001128">
    <property type="entry name" value="Cyt_P450"/>
</dbReference>
<dbReference type="InterPro" id="IPR036396">
    <property type="entry name" value="Cyt_P450_sf"/>
</dbReference>
<dbReference type="PANTHER" id="PTHR24305">
    <property type="entry name" value="CYTOCHROME P450"/>
    <property type="match status" value="1"/>
</dbReference>
<dbReference type="GO" id="GO:0020037">
    <property type="term" value="F:heme binding"/>
    <property type="evidence" value="ECO:0007669"/>
    <property type="project" value="InterPro"/>
</dbReference>
<keyword evidence="6" id="KW-1133">Transmembrane helix</keyword>
<name>A0A0G4GD63_9ALVE</name>
<feature type="binding site" description="axial binding residue" evidence="3">
    <location>
        <position position="546"/>
    </location>
    <ligand>
        <name>heme</name>
        <dbReference type="ChEBI" id="CHEBI:30413"/>
    </ligand>
    <ligandPart>
        <name>Fe</name>
        <dbReference type="ChEBI" id="CHEBI:18248"/>
    </ligandPart>
</feature>
<reference evidence="7" key="1">
    <citation type="submission" date="2014-11" db="EMBL/GenBank/DDBJ databases">
        <authorList>
            <person name="Otto D Thomas"/>
            <person name="Naeem Raeece"/>
        </authorList>
    </citation>
    <scope>NUCLEOTIDE SEQUENCE</scope>
</reference>
<dbReference type="InterPro" id="IPR002401">
    <property type="entry name" value="Cyt_P450_E_grp-I"/>
</dbReference>
<dbReference type="InterPro" id="IPR017972">
    <property type="entry name" value="Cyt_P450_CS"/>
</dbReference>
<evidence type="ECO:0000256" key="2">
    <source>
        <dbReference type="ARBA" id="ARBA00010617"/>
    </source>
</evidence>
<feature type="transmembrane region" description="Helical" evidence="6">
    <location>
        <begin position="6"/>
        <end position="29"/>
    </location>
</feature>
<dbReference type="VEuPathDB" id="CryptoDB:Cvel_21347"/>
<dbReference type="Pfam" id="PF00067">
    <property type="entry name" value="p450"/>
    <property type="match status" value="2"/>
</dbReference>
<keyword evidence="6" id="KW-0472">Membrane</keyword>
<evidence type="ECO:0000256" key="1">
    <source>
        <dbReference type="ARBA" id="ARBA00001971"/>
    </source>
</evidence>
<keyword evidence="3 4" id="KW-0408">Iron</keyword>
<evidence type="ECO:0000256" key="5">
    <source>
        <dbReference type="SAM" id="MobiDB-lite"/>
    </source>
</evidence>
<keyword evidence="3 4" id="KW-0349">Heme</keyword>
<proteinExistence type="inferred from homology"/>
<dbReference type="PRINTS" id="PR00385">
    <property type="entry name" value="P450"/>
</dbReference>
<evidence type="ECO:0000256" key="3">
    <source>
        <dbReference type="PIRSR" id="PIRSR602401-1"/>
    </source>
</evidence>
<gene>
    <name evidence="7" type="ORF">Cvel_21347</name>
</gene>
<dbReference type="GO" id="GO:0016705">
    <property type="term" value="F:oxidoreductase activity, acting on paired donors, with incorporation or reduction of molecular oxygen"/>
    <property type="evidence" value="ECO:0007669"/>
    <property type="project" value="InterPro"/>
</dbReference>
<evidence type="ECO:0008006" key="8">
    <source>
        <dbReference type="Google" id="ProtNLM"/>
    </source>
</evidence>
<feature type="region of interest" description="Disordered" evidence="5">
    <location>
        <begin position="410"/>
        <end position="455"/>
    </location>
</feature>
<comment type="similarity">
    <text evidence="2 4">Belongs to the cytochrome P450 family.</text>
</comment>
<evidence type="ECO:0000256" key="6">
    <source>
        <dbReference type="SAM" id="Phobius"/>
    </source>
</evidence>
<keyword evidence="3 4" id="KW-0479">Metal-binding</keyword>
<dbReference type="GO" id="GO:0005506">
    <property type="term" value="F:iron ion binding"/>
    <property type="evidence" value="ECO:0007669"/>
    <property type="project" value="InterPro"/>
</dbReference>